<protein>
    <submittedName>
        <fullName evidence="2">DUF1016 N-terminal domain-containing protein</fullName>
    </submittedName>
</protein>
<evidence type="ECO:0000313" key="3">
    <source>
        <dbReference type="Proteomes" id="UP001320170"/>
    </source>
</evidence>
<dbReference type="Pfam" id="PF17761">
    <property type="entry name" value="DUF1016_N"/>
    <property type="match status" value="1"/>
</dbReference>
<proteinExistence type="predicted"/>
<accession>A0ABS8WWY9</accession>
<dbReference type="Proteomes" id="UP001320170">
    <property type="component" value="Unassembled WGS sequence"/>
</dbReference>
<dbReference type="InterPro" id="IPR041527">
    <property type="entry name" value="YhcG_N"/>
</dbReference>
<feature type="domain" description="YhcG N-terminal" evidence="1">
    <location>
        <begin position="27"/>
        <end position="109"/>
    </location>
</feature>
<comment type="caution">
    <text evidence="2">The sequence shown here is derived from an EMBL/GenBank/DDBJ whole genome shotgun (WGS) entry which is preliminary data.</text>
</comment>
<reference evidence="2 3" key="1">
    <citation type="journal article" date="2024" name="Pathogens">
        <title>Characterization of a Novel Species of Legionella Isolated from a Healthcare Facility: Legionella resiliens sp. nov.</title>
        <authorList>
            <person name="Cristino S."/>
            <person name="Pascale M.R."/>
            <person name="Marino F."/>
            <person name="Derelitto C."/>
            <person name="Salaris S."/>
            <person name="Orsini M."/>
            <person name="Squarzoni S."/>
            <person name="Grottola A."/>
            <person name="Girolamini L."/>
        </authorList>
    </citation>
    <scope>NUCLEOTIDE SEQUENCE [LARGE SCALE GENOMIC DNA]</scope>
    <source>
        <strain evidence="2 3">8cVS16</strain>
    </source>
</reference>
<dbReference type="EMBL" id="JAJTND010000001">
    <property type="protein sequence ID" value="MCE3530993.1"/>
    <property type="molecule type" value="Genomic_DNA"/>
</dbReference>
<sequence length="163" mass="18874">MSNKNQIQKQLTNFPDLIKIINDTHNQLSSQAKKAVNTYLTIRNWLIGYYISEYELKGDDRANYGDKLLNELSLNLGRLKVSNCNKRQLYDYINFYRTYTQIAPTVSAQFNEKLPSFPVSDEKVPTVSAQSKVSPSELLNNISYSMFKMLVEIKDEEKRTSMN</sequence>
<name>A0ABS8WWY9_9GAMM</name>
<dbReference type="RefSeq" id="WP_232890206.1">
    <property type="nucleotide sequence ID" value="NZ_JAJSPM010000001.1"/>
</dbReference>
<keyword evidence="3" id="KW-1185">Reference proteome</keyword>
<gene>
    <name evidence="2" type="ORF">LXO92_01210</name>
</gene>
<evidence type="ECO:0000259" key="1">
    <source>
        <dbReference type="Pfam" id="PF17761"/>
    </source>
</evidence>
<evidence type="ECO:0000313" key="2">
    <source>
        <dbReference type="EMBL" id="MCE3530993.1"/>
    </source>
</evidence>
<organism evidence="2 3">
    <name type="scientific">Legionella resiliens</name>
    <dbReference type="NCBI Taxonomy" id="2905958"/>
    <lineage>
        <taxon>Bacteria</taxon>
        <taxon>Pseudomonadati</taxon>
        <taxon>Pseudomonadota</taxon>
        <taxon>Gammaproteobacteria</taxon>
        <taxon>Legionellales</taxon>
        <taxon>Legionellaceae</taxon>
        <taxon>Legionella</taxon>
    </lineage>
</organism>